<dbReference type="RefSeq" id="WP_153272449.1">
    <property type="nucleotide sequence ID" value="NZ_CP043498.1"/>
</dbReference>
<evidence type="ECO:0000313" key="2">
    <source>
        <dbReference type="EMBL" id="QFY62455.1"/>
    </source>
</evidence>
<feature type="chain" id="PRO_5024974974" evidence="1">
    <location>
        <begin position="24"/>
        <end position="195"/>
    </location>
</feature>
<protein>
    <submittedName>
        <fullName evidence="2">Transglutaminase-like cysteine peptidase</fullName>
    </submittedName>
</protein>
<accession>A0A5Q0CAS6</accession>
<dbReference type="InterPro" id="IPR010319">
    <property type="entry name" value="Transglutaminase-like_Cys_pept"/>
</dbReference>
<organism evidence="2 3">
    <name type="scientific">Rhizobium grahamii</name>
    <dbReference type="NCBI Taxonomy" id="1120045"/>
    <lineage>
        <taxon>Bacteria</taxon>
        <taxon>Pseudomonadati</taxon>
        <taxon>Pseudomonadota</taxon>
        <taxon>Alphaproteobacteria</taxon>
        <taxon>Hyphomicrobiales</taxon>
        <taxon>Rhizobiaceae</taxon>
        <taxon>Rhizobium/Agrobacterium group</taxon>
        <taxon>Rhizobium</taxon>
    </lineage>
</organism>
<feature type="signal peptide" evidence="1">
    <location>
        <begin position="1"/>
        <end position="23"/>
    </location>
</feature>
<dbReference type="Proteomes" id="UP000326881">
    <property type="component" value="Chromosome"/>
</dbReference>
<dbReference type="EMBL" id="CP043498">
    <property type="protein sequence ID" value="QFY62455.1"/>
    <property type="molecule type" value="Genomic_DNA"/>
</dbReference>
<sequence>MRRIMAIVGFVVSIPALSSQSFAGSEIPASRSIAAPIGFSSACARYGWVCRNNSGGRVGDGEALRALQQVNRYVNSRVTPVEDRTTTGRSEYWSLPVNNRGDCEDYALLKMKTLIDIGFPANKLALSVVLDRHGGNHLVLLARLPSGDYVLDNLSGSVKPWHRTGYTFLASQNFKRKGSWQVTLAGPRASQFIKS</sequence>
<keyword evidence="3" id="KW-1185">Reference proteome</keyword>
<dbReference type="KEGG" id="rgr:FZ934_12705"/>
<dbReference type="Pfam" id="PF06035">
    <property type="entry name" value="Peptidase_C93"/>
    <property type="match status" value="1"/>
</dbReference>
<reference evidence="2 3" key="1">
    <citation type="submission" date="2019-08" db="EMBL/GenBank/DDBJ databases">
        <title>Prosopis cineraria nodule microbiome.</title>
        <authorList>
            <person name="Ali R."/>
            <person name="Chaluvadi S.R."/>
            <person name="Wang X."/>
        </authorList>
    </citation>
    <scope>NUCLEOTIDE SEQUENCE [LARGE SCALE GENOMIC DNA]</scope>
    <source>
        <strain evidence="2 3">BG7</strain>
    </source>
</reference>
<evidence type="ECO:0000313" key="3">
    <source>
        <dbReference type="Proteomes" id="UP000326881"/>
    </source>
</evidence>
<dbReference type="Gene3D" id="3.10.620.30">
    <property type="match status" value="1"/>
</dbReference>
<dbReference type="PANTHER" id="PTHR39327">
    <property type="match status" value="1"/>
</dbReference>
<dbReference type="AlphaFoldDB" id="A0A5Q0CAS6"/>
<keyword evidence="1" id="KW-0732">Signal</keyword>
<dbReference type="PANTHER" id="PTHR39327:SF1">
    <property type="entry name" value="BLR5470 PROTEIN"/>
    <property type="match status" value="1"/>
</dbReference>
<dbReference type="OrthoDB" id="5401788at2"/>
<gene>
    <name evidence="2" type="ORF">FZ934_12705</name>
</gene>
<evidence type="ECO:0000256" key="1">
    <source>
        <dbReference type="SAM" id="SignalP"/>
    </source>
</evidence>
<proteinExistence type="predicted"/>
<name>A0A5Q0CAS6_9HYPH</name>